<dbReference type="InterPro" id="IPR013325">
    <property type="entry name" value="RNA_pol_sigma_r2"/>
</dbReference>
<organism evidence="7 8">
    <name type="scientific">Segatella baroniae F0067</name>
    <dbReference type="NCBI Taxonomy" id="1115809"/>
    <lineage>
        <taxon>Bacteria</taxon>
        <taxon>Pseudomonadati</taxon>
        <taxon>Bacteroidota</taxon>
        <taxon>Bacteroidia</taxon>
        <taxon>Bacteroidales</taxon>
        <taxon>Prevotellaceae</taxon>
        <taxon>Segatella</taxon>
    </lineage>
</organism>
<dbReference type="InterPro" id="IPR014284">
    <property type="entry name" value="RNA_pol_sigma-70_dom"/>
</dbReference>
<dbReference type="GO" id="GO:0003677">
    <property type="term" value="F:DNA binding"/>
    <property type="evidence" value="ECO:0007669"/>
    <property type="project" value="InterPro"/>
</dbReference>
<accession>U2QLV5</accession>
<dbReference type="Gene3D" id="1.10.10.10">
    <property type="entry name" value="Winged helix-like DNA-binding domain superfamily/Winged helix DNA-binding domain"/>
    <property type="match status" value="1"/>
</dbReference>
<dbReference type="InterPro" id="IPR007627">
    <property type="entry name" value="RNA_pol_sigma70_r2"/>
</dbReference>
<proteinExistence type="inferred from homology"/>
<keyword evidence="8" id="KW-1185">Reference proteome</keyword>
<dbReference type="InterPro" id="IPR013249">
    <property type="entry name" value="RNA_pol_sigma70_r4_t2"/>
</dbReference>
<dbReference type="PATRIC" id="fig|1115809.3.peg.480"/>
<reference evidence="7 8" key="1">
    <citation type="submission" date="2013-08" db="EMBL/GenBank/DDBJ databases">
        <authorList>
            <person name="Durkin A.S."/>
            <person name="Haft D.R."/>
            <person name="McCorrison J."/>
            <person name="Torralba M."/>
            <person name="Gillis M."/>
            <person name="Haft D.H."/>
            <person name="Methe B."/>
            <person name="Sutton G."/>
            <person name="Nelson K.E."/>
        </authorList>
    </citation>
    <scope>NUCLEOTIDE SEQUENCE [LARGE SCALE GENOMIC DNA]</scope>
    <source>
        <strain evidence="7 8">F0067</strain>
    </source>
</reference>
<sequence>MNMSNTDQESELLSLLQSGERAGFNALFRKYYQPLCSHAYQYVSFEDVEEIVQDVFLWLWQNHANLSIHTSLQAYLYRAVYLRCLSCIESQSARQRAQTQYRLQLVDTTPSGDEKLEARELLLRIQEAIDRLPPTYREAFVMHRFQNHSYKRDCAHIAGFTENSGLSHTAGVETASSGFAGLLSIRVVMYGREYVVSKLDVRQAVHVAPNEETTI</sequence>
<evidence type="ECO:0000313" key="8">
    <source>
        <dbReference type="Proteomes" id="UP000016648"/>
    </source>
</evidence>
<gene>
    <name evidence="7" type="ORF">HMPREF9135_0016</name>
</gene>
<protein>
    <submittedName>
        <fullName evidence="7">RNA polymerase sigma-70 factor</fullName>
    </submittedName>
</protein>
<evidence type="ECO:0000259" key="6">
    <source>
        <dbReference type="Pfam" id="PF08281"/>
    </source>
</evidence>
<dbReference type="NCBIfam" id="TIGR02937">
    <property type="entry name" value="sigma70-ECF"/>
    <property type="match status" value="1"/>
</dbReference>
<dbReference type="PANTHER" id="PTHR43133">
    <property type="entry name" value="RNA POLYMERASE ECF-TYPE SIGMA FACTO"/>
    <property type="match status" value="1"/>
</dbReference>
<keyword evidence="2" id="KW-0805">Transcription regulation</keyword>
<evidence type="ECO:0000259" key="5">
    <source>
        <dbReference type="Pfam" id="PF04542"/>
    </source>
</evidence>
<dbReference type="AlphaFoldDB" id="U2QLV5"/>
<dbReference type="GO" id="GO:0016987">
    <property type="term" value="F:sigma factor activity"/>
    <property type="evidence" value="ECO:0007669"/>
    <property type="project" value="UniProtKB-KW"/>
</dbReference>
<evidence type="ECO:0000256" key="4">
    <source>
        <dbReference type="ARBA" id="ARBA00023163"/>
    </source>
</evidence>
<dbReference type="Pfam" id="PF04542">
    <property type="entry name" value="Sigma70_r2"/>
    <property type="match status" value="1"/>
</dbReference>
<evidence type="ECO:0000256" key="2">
    <source>
        <dbReference type="ARBA" id="ARBA00023015"/>
    </source>
</evidence>
<evidence type="ECO:0000256" key="1">
    <source>
        <dbReference type="ARBA" id="ARBA00010641"/>
    </source>
</evidence>
<evidence type="ECO:0000256" key="3">
    <source>
        <dbReference type="ARBA" id="ARBA00023082"/>
    </source>
</evidence>
<dbReference type="SUPFAM" id="SSF88659">
    <property type="entry name" value="Sigma3 and sigma4 domains of RNA polymerase sigma factors"/>
    <property type="match status" value="1"/>
</dbReference>
<feature type="domain" description="RNA polymerase sigma-70 region 2" evidence="5">
    <location>
        <begin position="27"/>
        <end position="91"/>
    </location>
</feature>
<dbReference type="Proteomes" id="UP000016648">
    <property type="component" value="Unassembled WGS sequence"/>
</dbReference>
<feature type="domain" description="RNA polymerase sigma factor 70 region 4 type 2" evidence="6">
    <location>
        <begin position="123"/>
        <end position="151"/>
    </location>
</feature>
<dbReference type="Pfam" id="PF08281">
    <property type="entry name" value="Sigma70_r4_2"/>
    <property type="match status" value="1"/>
</dbReference>
<comment type="similarity">
    <text evidence="1">Belongs to the sigma-70 factor family. ECF subfamily.</text>
</comment>
<dbReference type="GO" id="GO:0006352">
    <property type="term" value="P:DNA-templated transcription initiation"/>
    <property type="evidence" value="ECO:0007669"/>
    <property type="project" value="InterPro"/>
</dbReference>
<keyword evidence="3" id="KW-0731">Sigma factor</keyword>
<name>U2QLV5_9BACT</name>
<dbReference type="InterPro" id="IPR013324">
    <property type="entry name" value="RNA_pol_sigma_r3/r4-like"/>
</dbReference>
<dbReference type="EMBL" id="AWEY01000008">
    <property type="protein sequence ID" value="ERK39782.1"/>
    <property type="molecule type" value="Genomic_DNA"/>
</dbReference>
<dbReference type="Gene3D" id="1.10.1740.10">
    <property type="match status" value="1"/>
</dbReference>
<dbReference type="InterPro" id="IPR036388">
    <property type="entry name" value="WH-like_DNA-bd_sf"/>
</dbReference>
<dbReference type="SUPFAM" id="SSF88946">
    <property type="entry name" value="Sigma2 domain of RNA polymerase sigma factors"/>
    <property type="match status" value="1"/>
</dbReference>
<dbReference type="PANTHER" id="PTHR43133:SF46">
    <property type="entry name" value="RNA POLYMERASE SIGMA-70 FACTOR ECF SUBFAMILY"/>
    <property type="match status" value="1"/>
</dbReference>
<keyword evidence="4" id="KW-0804">Transcription</keyword>
<evidence type="ECO:0000313" key="7">
    <source>
        <dbReference type="EMBL" id="ERK39782.1"/>
    </source>
</evidence>
<dbReference type="InterPro" id="IPR039425">
    <property type="entry name" value="RNA_pol_sigma-70-like"/>
</dbReference>
<comment type="caution">
    <text evidence="7">The sequence shown here is derived from an EMBL/GenBank/DDBJ whole genome shotgun (WGS) entry which is preliminary data.</text>
</comment>